<dbReference type="NCBIfam" id="TIGR00229">
    <property type="entry name" value="sensory_box"/>
    <property type="match status" value="1"/>
</dbReference>
<accession>A0AA48GUI4</accession>
<protein>
    <recommendedName>
        <fullName evidence="2">histidine kinase</fullName>
        <ecNumber evidence="2">2.7.13.3</ecNumber>
    </recommendedName>
</protein>
<evidence type="ECO:0000256" key="7">
    <source>
        <dbReference type="ARBA" id="ARBA00022840"/>
    </source>
</evidence>
<dbReference type="Gene3D" id="1.10.287.130">
    <property type="match status" value="1"/>
</dbReference>
<dbReference type="PANTHER" id="PTHR43065">
    <property type="entry name" value="SENSOR HISTIDINE KINASE"/>
    <property type="match status" value="1"/>
</dbReference>
<keyword evidence="8" id="KW-0902">Two-component regulatory system</keyword>
<keyword evidence="4" id="KW-0808">Transferase</keyword>
<dbReference type="SUPFAM" id="SSF47384">
    <property type="entry name" value="Homodimeric domain of signal transducing histidine kinase"/>
    <property type="match status" value="1"/>
</dbReference>
<reference evidence="11" key="1">
    <citation type="journal article" date="2023" name="Int. J. Syst. Evol. Microbiol.">
        <title>Mesoterricola silvestris gen. nov., sp. nov., Mesoterricola sediminis sp. nov., Geothrix oryzae sp. nov., Geothrix edaphica sp. nov., Geothrix rubra sp. nov., and Geothrix limicola sp. nov., six novel members of Acidobacteriota isolated from soils.</title>
        <authorList>
            <person name="Itoh H."/>
            <person name="Sugisawa Y."/>
            <person name="Mise K."/>
            <person name="Xu Z."/>
            <person name="Kuniyasu M."/>
            <person name="Ushijima N."/>
            <person name="Kawano K."/>
            <person name="Kobayashi E."/>
            <person name="Shiratori Y."/>
            <person name="Masuda Y."/>
            <person name="Senoo K."/>
        </authorList>
    </citation>
    <scope>NUCLEOTIDE SEQUENCE</scope>
    <source>
        <strain evidence="11">W786</strain>
    </source>
</reference>
<dbReference type="InterPro" id="IPR036890">
    <property type="entry name" value="HATPase_C_sf"/>
</dbReference>
<keyword evidence="12" id="KW-1185">Reference proteome</keyword>
<dbReference type="InterPro" id="IPR036097">
    <property type="entry name" value="HisK_dim/P_sf"/>
</dbReference>
<evidence type="ECO:0000256" key="5">
    <source>
        <dbReference type="ARBA" id="ARBA00022741"/>
    </source>
</evidence>
<dbReference type="Pfam" id="PF00989">
    <property type="entry name" value="PAS"/>
    <property type="match status" value="1"/>
</dbReference>
<dbReference type="PANTHER" id="PTHR43065:SF10">
    <property type="entry name" value="PEROXIDE STRESS-ACTIVATED HISTIDINE KINASE MAK3"/>
    <property type="match status" value="1"/>
</dbReference>
<dbReference type="Proteomes" id="UP001228113">
    <property type="component" value="Chromosome"/>
</dbReference>
<evidence type="ECO:0000313" key="12">
    <source>
        <dbReference type="Proteomes" id="UP001228113"/>
    </source>
</evidence>
<evidence type="ECO:0000256" key="1">
    <source>
        <dbReference type="ARBA" id="ARBA00000085"/>
    </source>
</evidence>
<evidence type="ECO:0000256" key="6">
    <source>
        <dbReference type="ARBA" id="ARBA00022777"/>
    </source>
</evidence>
<dbReference type="SMART" id="SM00091">
    <property type="entry name" value="PAS"/>
    <property type="match status" value="1"/>
</dbReference>
<dbReference type="PRINTS" id="PR00344">
    <property type="entry name" value="BCTRLSENSOR"/>
</dbReference>
<keyword evidence="3" id="KW-0597">Phosphoprotein</keyword>
<evidence type="ECO:0000256" key="3">
    <source>
        <dbReference type="ARBA" id="ARBA00022553"/>
    </source>
</evidence>
<dbReference type="PROSITE" id="PS50112">
    <property type="entry name" value="PAS"/>
    <property type="match status" value="1"/>
</dbReference>
<dbReference type="RefSeq" id="WP_316410452.1">
    <property type="nucleotide sequence ID" value="NZ_AP027081.1"/>
</dbReference>
<sequence length="363" mass="39423">MTPLPPESALDLETLELLPYGVIVLDARGAVLFYNKREEEISGLARRQVLGRDFFREVAPCAQVRDFQGRFRELMEAGRGRVDFDFTFPFVLGPRRVRITLQAFQKDAEACCIVFVADITGREALRDQLLQAQRFSELGEVTAEVAHNFNNILQTIRLSVELASASAGPQARARLDRALAAAEDGSALVKRCLDIARKEPRSPLEPVDLNAVAEATAEFSEPFLRTARAEGREVTLRLNLAPGPLTVLGDAVELREAVLNLLRNAIEAIPGRGTVRLLTEGSGEAHRLHVLDDGPGMGPEVLEKVFTPLFTTKGERGTGLGLASVHAIARRHAGAVEMTSSPGKGTHVLLTFPQAAPDGGVRP</sequence>
<dbReference type="CDD" id="cd00130">
    <property type="entry name" value="PAS"/>
    <property type="match status" value="1"/>
</dbReference>
<dbReference type="Gene3D" id="3.30.450.20">
    <property type="entry name" value="PAS domain"/>
    <property type="match status" value="1"/>
</dbReference>
<dbReference type="GO" id="GO:0005524">
    <property type="term" value="F:ATP binding"/>
    <property type="evidence" value="ECO:0007669"/>
    <property type="project" value="UniProtKB-KW"/>
</dbReference>
<dbReference type="GO" id="GO:0006355">
    <property type="term" value="P:regulation of DNA-templated transcription"/>
    <property type="evidence" value="ECO:0007669"/>
    <property type="project" value="InterPro"/>
</dbReference>
<dbReference type="Gene3D" id="3.30.565.10">
    <property type="entry name" value="Histidine kinase-like ATPase, C-terminal domain"/>
    <property type="match status" value="1"/>
</dbReference>
<keyword evidence="6" id="KW-0418">Kinase</keyword>
<feature type="domain" description="PAS" evidence="10">
    <location>
        <begin position="13"/>
        <end position="78"/>
    </location>
</feature>
<dbReference type="InterPro" id="IPR013767">
    <property type="entry name" value="PAS_fold"/>
</dbReference>
<name>A0AA48GUI4_9BACT</name>
<keyword evidence="5" id="KW-0547">Nucleotide-binding</keyword>
<dbReference type="EC" id="2.7.13.3" evidence="2"/>
<dbReference type="SMART" id="SM00387">
    <property type="entry name" value="HATPase_c"/>
    <property type="match status" value="1"/>
</dbReference>
<dbReference type="KEGG" id="msea:METESE_28200"/>
<evidence type="ECO:0000259" key="10">
    <source>
        <dbReference type="PROSITE" id="PS50112"/>
    </source>
</evidence>
<comment type="catalytic activity">
    <reaction evidence="1">
        <text>ATP + protein L-histidine = ADP + protein N-phospho-L-histidine.</text>
        <dbReference type="EC" id="2.7.13.3"/>
    </reaction>
</comment>
<dbReference type="SUPFAM" id="SSF55874">
    <property type="entry name" value="ATPase domain of HSP90 chaperone/DNA topoisomerase II/histidine kinase"/>
    <property type="match status" value="1"/>
</dbReference>
<evidence type="ECO:0000259" key="9">
    <source>
        <dbReference type="PROSITE" id="PS50109"/>
    </source>
</evidence>
<evidence type="ECO:0000256" key="8">
    <source>
        <dbReference type="ARBA" id="ARBA00023012"/>
    </source>
</evidence>
<dbReference type="InterPro" id="IPR000014">
    <property type="entry name" value="PAS"/>
</dbReference>
<dbReference type="GO" id="GO:0000155">
    <property type="term" value="F:phosphorelay sensor kinase activity"/>
    <property type="evidence" value="ECO:0007669"/>
    <property type="project" value="InterPro"/>
</dbReference>
<dbReference type="PROSITE" id="PS50109">
    <property type="entry name" value="HIS_KIN"/>
    <property type="match status" value="1"/>
</dbReference>
<organism evidence="11 12">
    <name type="scientific">Mesoterricola sediminis</name>
    <dbReference type="NCBI Taxonomy" id="2927980"/>
    <lineage>
        <taxon>Bacteria</taxon>
        <taxon>Pseudomonadati</taxon>
        <taxon>Acidobacteriota</taxon>
        <taxon>Holophagae</taxon>
        <taxon>Holophagales</taxon>
        <taxon>Holophagaceae</taxon>
        <taxon>Mesoterricola</taxon>
    </lineage>
</organism>
<gene>
    <name evidence="11" type="ORF">METESE_28200</name>
</gene>
<evidence type="ECO:0000256" key="2">
    <source>
        <dbReference type="ARBA" id="ARBA00012438"/>
    </source>
</evidence>
<dbReference type="InterPro" id="IPR005467">
    <property type="entry name" value="His_kinase_dom"/>
</dbReference>
<dbReference type="CDD" id="cd00075">
    <property type="entry name" value="HATPase"/>
    <property type="match status" value="1"/>
</dbReference>
<dbReference type="InterPro" id="IPR004358">
    <property type="entry name" value="Sig_transdc_His_kin-like_C"/>
</dbReference>
<dbReference type="InterPro" id="IPR003594">
    <property type="entry name" value="HATPase_dom"/>
</dbReference>
<dbReference type="InterPro" id="IPR035965">
    <property type="entry name" value="PAS-like_dom_sf"/>
</dbReference>
<dbReference type="EMBL" id="AP027081">
    <property type="protein sequence ID" value="BDU77862.1"/>
    <property type="molecule type" value="Genomic_DNA"/>
</dbReference>
<dbReference type="SUPFAM" id="SSF55785">
    <property type="entry name" value="PYP-like sensor domain (PAS domain)"/>
    <property type="match status" value="1"/>
</dbReference>
<evidence type="ECO:0000313" key="11">
    <source>
        <dbReference type="EMBL" id="BDU77862.1"/>
    </source>
</evidence>
<proteinExistence type="predicted"/>
<evidence type="ECO:0000256" key="4">
    <source>
        <dbReference type="ARBA" id="ARBA00022679"/>
    </source>
</evidence>
<dbReference type="AlphaFoldDB" id="A0AA48GUI4"/>
<keyword evidence="7" id="KW-0067">ATP-binding</keyword>
<dbReference type="Pfam" id="PF02518">
    <property type="entry name" value="HATPase_c"/>
    <property type="match status" value="1"/>
</dbReference>
<feature type="domain" description="Histidine kinase" evidence="9">
    <location>
        <begin position="144"/>
        <end position="356"/>
    </location>
</feature>